<evidence type="ECO:0000256" key="1">
    <source>
        <dbReference type="SAM" id="MobiDB-lite"/>
    </source>
</evidence>
<protein>
    <submittedName>
        <fullName evidence="2">Uncharacterized protein</fullName>
    </submittedName>
</protein>
<reference evidence="2" key="2">
    <citation type="journal article" date="2022" name="Microbiol. Resour. Announc.">
        <title>Whole-Genome Sequence of Entomortierella parvispora E1425, a Mucoromycotan Fungus Associated with Burkholderiaceae-Related Endosymbiotic Bacteria.</title>
        <authorList>
            <person name="Herlambang A."/>
            <person name="Guo Y."/>
            <person name="Takashima Y."/>
            <person name="Narisawa K."/>
            <person name="Ohta H."/>
            <person name="Nishizawa T."/>
        </authorList>
    </citation>
    <scope>NUCLEOTIDE SEQUENCE</scope>
    <source>
        <strain evidence="2">E1425</strain>
    </source>
</reference>
<dbReference type="AlphaFoldDB" id="A0A9P3LY94"/>
<dbReference type="EMBL" id="BQFW01000009">
    <property type="protein sequence ID" value="GJJ74635.1"/>
    <property type="molecule type" value="Genomic_DNA"/>
</dbReference>
<keyword evidence="3" id="KW-1185">Reference proteome</keyword>
<organism evidence="2 3">
    <name type="scientific">Entomortierella parvispora</name>
    <dbReference type="NCBI Taxonomy" id="205924"/>
    <lineage>
        <taxon>Eukaryota</taxon>
        <taxon>Fungi</taxon>
        <taxon>Fungi incertae sedis</taxon>
        <taxon>Mucoromycota</taxon>
        <taxon>Mortierellomycotina</taxon>
        <taxon>Mortierellomycetes</taxon>
        <taxon>Mortierellales</taxon>
        <taxon>Mortierellaceae</taxon>
        <taxon>Entomortierella</taxon>
    </lineage>
</organism>
<dbReference type="Proteomes" id="UP000827284">
    <property type="component" value="Unassembled WGS sequence"/>
</dbReference>
<sequence>MAADPLLLLFPKEQLSPLEDSYSMAILAKSKASIEGLPNTAAYAPPKPPTTLQSDDDVEVKSGLNDGVLSNKNTHDDSQSGTPSSTEGSTLRESKSASPDTRKNGKEKPASTPIKLSPDQYLSLSSGPACNPVNQTTPLHIKVSPSSMQGGDPLPNSSPKGHQKKQPEAYLPPVLTGETTEEMTLSTAANGVTGSGSGQGPKKDDSMAVEYLPFDSQPLWDLVNQCKEKSKLDLQTICRDLDALNTEIQFVLSDFLTMRFAEIEQMLQSGQINIAQMEHEQAEMQSQMASFLNAIKSAFSFFGHDPERQTE</sequence>
<feature type="compositionally biased region" description="Polar residues" evidence="1">
    <location>
        <begin position="79"/>
        <end position="89"/>
    </location>
</feature>
<feature type="compositionally biased region" description="Basic and acidic residues" evidence="1">
    <location>
        <begin position="90"/>
        <end position="109"/>
    </location>
</feature>
<feature type="compositionally biased region" description="Polar residues" evidence="1">
    <location>
        <begin position="120"/>
        <end position="160"/>
    </location>
</feature>
<evidence type="ECO:0000313" key="2">
    <source>
        <dbReference type="EMBL" id="GJJ74635.1"/>
    </source>
</evidence>
<dbReference type="OrthoDB" id="2382900at2759"/>
<gene>
    <name evidence="2" type="ORF">EMPS_06993</name>
</gene>
<proteinExistence type="predicted"/>
<comment type="caution">
    <text evidence="2">The sequence shown here is derived from an EMBL/GenBank/DDBJ whole genome shotgun (WGS) entry which is preliminary data.</text>
</comment>
<evidence type="ECO:0000313" key="3">
    <source>
        <dbReference type="Proteomes" id="UP000827284"/>
    </source>
</evidence>
<feature type="region of interest" description="Disordered" evidence="1">
    <location>
        <begin position="38"/>
        <end position="167"/>
    </location>
</feature>
<reference evidence="2" key="1">
    <citation type="submission" date="2021-11" db="EMBL/GenBank/DDBJ databases">
        <authorList>
            <person name="Herlambang A."/>
            <person name="Guo Y."/>
            <person name="Takashima Y."/>
            <person name="Nishizawa T."/>
        </authorList>
    </citation>
    <scope>NUCLEOTIDE SEQUENCE</scope>
    <source>
        <strain evidence="2">E1425</strain>
    </source>
</reference>
<name>A0A9P3LY94_9FUNG</name>
<accession>A0A9P3LY94</accession>